<dbReference type="Proteomes" id="UP001595547">
    <property type="component" value="Unassembled WGS sequence"/>
</dbReference>
<organism evidence="1 2">
    <name type="scientific">Cypionkella sinensis</name>
    <dbReference type="NCBI Taxonomy" id="1756043"/>
    <lineage>
        <taxon>Bacteria</taxon>
        <taxon>Pseudomonadati</taxon>
        <taxon>Pseudomonadota</taxon>
        <taxon>Alphaproteobacteria</taxon>
        <taxon>Rhodobacterales</taxon>
        <taxon>Paracoccaceae</taxon>
        <taxon>Cypionkella</taxon>
    </lineage>
</organism>
<keyword evidence="2" id="KW-1185">Reference proteome</keyword>
<sequence>MPDLDAGQYLVDAMFKMGPTISTGMDEVAADWITIDAFARGTGRISEPWEFEALFEMCAAYFQGWRAGVEPLAMSPVEIALAASASESDQP</sequence>
<gene>
    <name evidence="1" type="ORF">ACFOGH_05585</name>
</gene>
<accession>A0ABV7IVF8</accession>
<protein>
    <submittedName>
        <fullName evidence="1">Uncharacterized protein</fullName>
    </submittedName>
</protein>
<dbReference type="EMBL" id="JBHRTO010000001">
    <property type="protein sequence ID" value="MFC3180451.1"/>
    <property type="molecule type" value="Genomic_DNA"/>
</dbReference>
<dbReference type="RefSeq" id="WP_380072075.1">
    <property type="nucleotide sequence ID" value="NZ_JBHRTO010000001.1"/>
</dbReference>
<evidence type="ECO:0000313" key="1">
    <source>
        <dbReference type="EMBL" id="MFC3180451.1"/>
    </source>
</evidence>
<evidence type="ECO:0000313" key="2">
    <source>
        <dbReference type="Proteomes" id="UP001595547"/>
    </source>
</evidence>
<name>A0ABV7IVF8_9RHOB</name>
<comment type="caution">
    <text evidence="1">The sequence shown here is derived from an EMBL/GenBank/DDBJ whole genome shotgun (WGS) entry which is preliminary data.</text>
</comment>
<reference evidence="2" key="1">
    <citation type="journal article" date="2019" name="Int. J. Syst. Evol. Microbiol.">
        <title>The Global Catalogue of Microorganisms (GCM) 10K type strain sequencing project: providing services to taxonomists for standard genome sequencing and annotation.</title>
        <authorList>
            <consortium name="The Broad Institute Genomics Platform"/>
            <consortium name="The Broad Institute Genome Sequencing Center for Infectious Disease"/>
            <person name="Wu L."/>
            <person name="Ma J."/>
        </authorList>
    </citation>
    <scope>NUCLEOTIDE SEQUENCE [LARGE SCALE GENOMIC DNA]</scope>
    <source>
        <strain evidence="2">KCTC 52039</strain>
    </source>
</reference>
<proteinExistence type="predicted"/>